<feature type="region of interest" description="Disordered" evidence="4">
    <location>
        <begin position="292"/>
        <end position="346"/>
    </location>
</feature>
<evidence type="ECO:0000256" key="2">
    <source>
        <dbReference type="ARBA" id="ARBA00022768"/>
    </source>
</evidence>
<name>A0A8S1CKH5_9INSE</name>
<dbReference type="InterPro" id="IPR036219">
    <property type="entry name" value="eEF-1beta-like_sf"/>
</dbReference>
<evidence type="ECO:0000256" key="4">
    <source>
        <dbReference type="SAM" id="MobiDB-lite"/>
    </source>
</evidence>
<dbReference type="InterPro" id="IPR001326">
    <property type="entry name" value="Transl_elong_EF1B_B/D_CS"/>
</dbReference>
<feature type="compositionally biased region" description="Basic and acidic residues" evidence="4">
    <location>
        <begin position="188"/>
        <end position="208"/>
    </location>
</feature>
<feature type="compositionally biased region" description="Low complexity" evidence="4">
    <location>
        <begin position="134"/>
        <end position="157"/>
    </location>
</feature>
<proteinExistence type="inferred from homology"/>
<dbReference type="AlphaFoldDB" id="A0A8S1CKH5"/>
<accession>A0A8S1CKH5</accession>
<dbReference type="GO" id="GO:0005853">
    <property type="term" value="C:eukaryotic translation elongation factor 1 complex"/>
    <property type="evidence" value="ECO:0007669"/>
    <property type="project" value="InterPro"/>
</dbReference>
<feature type="region of interest" description="Disordered" evidence="4">
    <location>
        <begin position="80"/>
        <end position="233"/>
    </location>
</feature>
<dbReference type="PANTHER" id="PTHR11595">
    <property type="entry name" value="EF-HAND AND COILED-COIL DOMAIN-CONTAINING FAMILY MEMBER"/>
    <property type="match status" value="1"/>
</dbReference>
<feature type="domain" description="Translation elongation factor EF1B beta/delta subunit guanine nucleotide exchange" evidence="5">
    <location>
        <begin position="366"/>
        <end position="448"/>
    </location>
</feature>
<dbReference type="GO" id="GO:0003746">
    <property type="term" value="F:translation elongation factor activity"/>
    <property type="evidence" value="ECO:0007669"/>
    <property type="project" value="UniProtKB-KW"/>
</dbReference>
<evidence type="ECO:0000259" key="6">
    <source>
        <dbReference type="SMART" id="SM01182"/>
    </source>
</evidence>
<dbReference type="InterPro" id="IPR018940">
    <property type="entry name" value="EF-1_beta_acid_region_euk"/>
</dbReference>
<keyword evidence="2" id="KW-0251">Elongation factor</keyword>
<evidence type="ECO:0000256" key="1">
    <source>
        <dbReference type="ARBA" id="ARBA00007411"/>
    </source>
</evidence>
<dbReference type="InterPro" id="IPR014038">
    <property type="entry name" value="EF1B_bsu/dsu_GNE"/>
</dbReference>
<evidence type="ECO:0000313" key="7">
    <source>
        <dbReference type="EMBL" id="CAB3369953.1"/>
    </source>
</evidence>
<keyword evidence="8" id="KW-1185">Reference proteome</keyword>
<feature type="compositionally biased region" description="Low complexity" evidence="4">
    <location>
        <begin position="297"/>
        <end position="321"/>
    </location>
</feature>
<dbReference type="EMBL" id="CADEPI010000049">
    <property type="protein sequence ID" value="CAB3369953.1"/>
    <property type="molecule type" value="Genomic_DNA"/>
</dbReference>
<dbReference type="GO" id="GO:0005829">
    <property type="term" value="C:cytosol"/>
    <property type="evidence" value="ECO:0007669"/>
    <property type="project" value="TreeGrafter"/>
</dbReference>
<evidence type="ECO:0000259" key="5">
    <source>
        <dbReference type="SMART" id="SM00888"/>
    </source>
</evidence>
<dbReference type="GO" id="GO:0005085">
    <property type="term" value="F:guanyl-nucleotide exchange factor activity"/>
    <property type="evidence" value="ECO:0007669"/>
    <property type="project" value="TreeGrafter"/>
</dbReference>
<feature type="domain" description="Elongation factor 1 beta central acidic region eukaryote" evidence="6">
    <location>
        <begin position="331"/>
        <end position="357"/>
    </location>
</feature>
<dbReference type="Pfam" id="PF10587">
    <property type="entry name" value="EF-1_beta_acid"/>
    <property type="match status" value="1"/>
</dbReference>
<evidence type="ECO:0000313" key="8">
    <source>
        <dbReference type="Proteomes" id="UP000494165"/>
    </source>
</evidence>
<dbReference type="Gene3D" id="3.30.70.60">
    <property type="match status" value="1"/>
</dbReference>
<dbReference type="SUPFAM" id="SSF54984">
    <property type="entry name" value="eEF-1beta-like"/>
    <property type="match status" value="1"/>
</dbReference>
<gene>
    <name evidence="7" type="ORF">CLODIP_2_CD14707</name>
</gene>
<keyword evidence="3" id="KW-0648">Protein biosynthesis</keyword>
<dbReference type="SMART" id="SM00888">
    <property type="entry name" value="EF1_GNE"/>
    <property type="match status" value="1"/>
</dbReference>
<evidence type="ECO:0000256" key="3">
    <source>
        <dbReference type="ARBA" id="ARBA00022917"/>
    </source>
</evidence>
<comment type="caution">
    <text evidence="7">The sequence shown here is derived from an EMBL/GenBank/DDBJ whole genome shotgun (WGS) entry which is preliminary data.</text>
</comment>
<feature type="compositionally biased region" description="Low complexity" evidence="4">
    <location>
        <begin position="165"/>
        <end position="174"/>
    </location>
</feature>
<feature type="compositionally biased region" description="Polar residues" evidence="4">
    <location>
        <begin position="80"/>
        <end position="108"/>
    </location>
</feature>
<dbReference type="PROSITE" id="PS00824">
    <property type="entry name" value="EF1BD_1"/>
    <property type="match status" value="1"/>
</dbReference>
<dbReference type="Pfam" id="PF00736">
    <property type="entry name" value="EF1_GNE"/>
    <property type="match status" value="1"/>
</dbReference>
<dbReference type="SMART" id="SM01182">
    <property type="entry name" value="EF-1_beta_acid"/>
    <property type="match status" value="1"/>
</dbReference>
<dbReference type="CDD" id="cd00292">
    <property type="entry name" value="EF1B"/>
    <property type="match status" value="1"/>
</dbReference>
<comment type="similarity">
    <text evidence="1">Belongs to the EF-1-beta/EF-1-delta family.</text>
</comment>
<dbReference type="FunFam" id="3.30.70.60:FF:000001">
    <property type="entry name" value="Elongation factor 1-beta 1 like"/>
    <property type="match status" value="1"/>
</dbReference>
<dbReference type="InterPro" id="IPR049720">
    <property type="entry name" value="EF1B_bsu/dsu"/>
</dbReference>
<dbReference type="PANTHER" id="PTHR11595:SF26">
    <property type="entry name" value="ELONGATION FACTOR 1-DELTA"/>
    <property type="match status" value="1"/>
</dbReference>
<dbReference type="Proteomes" id="UP000494165">
    <property type="component" value="Unassembled WGS sequence"/>
</dbReference>
<dbReference type="InterPro" id="IPR014717">
    <property type="entry name" value="Transl_elong_EF1B/ribsomal_bS6"/>
</dbReference>
<organism evidence="7 8">
    <name type="scientific">Cloeon dipterum</name>
    <dbReference type="NCBI Taxonomy" id="197152"/>
    <lineage>
        <taxon>Eukaryota</taxon>
        <taxon>Metazoa</taxon>
        <taxon>Ecdysozoa</taxon>
        <taxon>Arthropoda</taxon>
        <taxon>Hexapoda</taxon>
        <taxon>Insecta</taxon>
        <taxon>Pterygota</taxon>
        <taxon>Palaeoptera</taxon>
        <taxon>Ephemeroptera</taxon>
        <taxon>Pisciforma</taxon>
        <taxon>Baetidae</taxon>
        <taxon>Cloeon</taxon>
    </lineage>
</organism>
<evidence type="ECO:0008006" key="9">
    <source>
        <dbReference type="Google" id="ProtNLM"/>
    </source>
</evidence>
<sequence>MGSHEWTNVAALPTCHIDFVLAAVPKHEARSFVRPILHRLILRSATSMSSPLIYERNWADKYKYEDAEKQHFERLAKLFCSTSSGTPPQPEVLTTPSFCTNMPETKLQSPPPQASEESSAAAADKKKKRRKRNNNSTNNAQEAKAQQPAAAAAVAAQPPAPKPQPAAKQPVAAAEPEKAKPQPQQASTKEKKNEVNKKGKKQSPEPEKGPSPPANNQADEKSSLASEVARARQHIKTSLECVDRISTFAVNQGGTDLVNRIVSLEKENEGLRKLVEKMQKSQDALEKRLNELEKKSSSVVSAPKTSAAPAKPAAPQKAAPAPKDDDDDVDLFGSSDEEDESAKQVREQRLAEYAAKKSKKPALIAKSNVILDVKPWDDETDMLELEKAVRSIEMDGLLWGASKKVPLAYGIHKLQISAVIEDEKVSVDLLTEQIEANEDYVSFHFALFESQSTRTLVFSRFKA</sequence>
<dbReference type="OrthoDB" id="331763at2759"/>
<reference evidence="7 8" key="1">
    <citation type="submission" date="2020-04" db="EMBL/GenBank/DDBJ databases">
        <authorList>
            <person name="Alioto T."/>
            <person name="Alioto T."/>
            <person name="Gomez Garrido J."/>
        </authorList>
    </citation>
    <scope>NUCLEOTIDE SEQUENCE [LARGE SCALE GENOMIC DNA]</scope>
</reference>
<feature type="compositionally biased region" description="Acidic residues" evidence="4">
    <location>
        <begin position="324"/>
        <end position="340"/>
    </location>
</feature>
<protein>
    <recommendedName>
        <fullName evidence="9">Translation elongation factor EF1B beta/delta subunit guanine nucleotide exchange domain-containing protein</fullName>
    </recommendedName>
</protein>